<dbReference type="Pfam" id="PF16655">
    <property type="entry name" value="PhoD_N"/>
    <property type="match status" value="1"/>
</dbReference>
<protein>
    <submittedName>
        <fullName evidence="3">Alkaline phosphatase</fullName>
    </submittedName>
</protein>
<dbReference type="InterPro" id="IPR038607">
    <property type="entry name" value="PhoD-like_sf"/>
</dbReference>
<dbReference type="Gene3D" id="2.60.40.380">
    <property type="entry name" value="Purple acid phosphatase-like, N-terminal"/>
    <property type="match status" value="1"/>
</dbReference>
<dbReference type="Gene3D" id="3.60.21.70">
    <property type="entry name" value="PhoD-like phosphatase"/>
    <property type="match status" value="1"/>
</dbReference>
<dbReference type="AlphaFoldDB" id="A0A2T4DKT0"/>
<evidence type="ECO:0000259" key="1">
    <source>
        <dbReference type="Pfam" id="PF09423"/>
    </source>
</evidence>
<proteinExistence type="predicted"/>
<dbReference type="Pfam" id="PF09423">
    <property type="entry name" value="PhoD"/>
    <property type="match status" value="1"/>
</dbReference>
<reference evidence="3 4" key="1">
    <citation type="submission" date="2018-03" db="EMBL/GenBank/DDBJ databases">
        <title>Cross-interface Injection: A General Nanoliter Liquid Handling Method Applied to Single Cells Genome Amplification Automated Nanoliter Liquid Handling Applied to Single Cell Multiple Displacement Amplification.</title>
        <authorList>
            <person name="Yun J."/>
            <person name="Xu P."/>
            <person name="Xu J."/>
            <person name="Dai X."/>
            <person name="Wang Y."/>
            <person name="Zheng X."/>
            <person name="Cao C."/>
            <person name="Yi Q."/>
            <person name="Zhu Y."/>
            <person name="Wang L."/>
            <person name="Dong Z."/>
            <person name="Huang Y."/>
            <person name="Huang L."/>
            <person name="Du W."/>
        </authorList>
    </citation>
    <scope>NUCLEOTIDE SEQUENCE [LARGE SCALE GENOMIC DNA]</scope>
    <source>
        <strain evidence="3 4">Z-D1-2</strain>
    </source>
</reference>
<sequence>MTENKVLKKISRRSFLRNSVVAAAGVTILPSLLTGCKEDDTANFVAEGEFGFLHGVASFDPSQDKVILWSRYTKASNESGQPSIILDVAIDASFKSVVASETVIIDVQSDNTINVDVSNLQSNTKYYYRFRNEVTQAVSITGETKTLPAAGEKNEVKMAIVSCANFQSGLFNVYGAVAESEADVVVHLGDYIYEYGEGGYGTNPLTASLNRAHQPAGEIITVDEYRERYRQYRSDTQLQKAHQLKPFICVWDDHEITNDAYTDGAENHDAGEGSFEERKMSAIQVWHEYLPARVNDNAKIYRSFEIAGMVNLMMLDTRLIGRNKQLNYTDYFTASGLDTEKFVSDWQNPARTLLGTEQRNWLISQLSSSSAQWNVLGSQVLMGKIFIPTELLLLTAQITSEGATPALLQQYNTIATELSTIKGRILQGDSTVTTEERARVEIVLPYNLDAWDGYPVERETIYAAAKGKKLISVAGDTHNAWHNQLTDSQGEKVGTEFATASVSSPGFEAIFGSDDAVINGFEQANTLLVDDLLYTDAKSRGFVLVTFNQSKAEADYRYISTLSVENTTTVSGKVVIESSH</sequence>
<dbReference type="PROSITE" id="PS51318">
    <property type="entry name" value="TAT"/>
    <property type="match status" value="1"/>
</dbReference>
<dbReference type="InterPro" id="IPR006311">
    <property type="entry name" value="TAT_signal"/>
</dbReference>
<dbReference type="PANTHER" id="PTHR43606:SF2">
    <property type="entry name" value="ALKALINE PHOSPHATASE FAMILY PROTEIN (AFU_ORTHOLOGUE AFUA_5G03860)"/>
    <property type="match status" value="1"/>
</dbReference>
<evidence type="ECO:0000313" key="4">
    <source>
        <dbReference type="Proteomes" id="UP000240608"/>
    </source>
</evidence>
<dbReference type="InterPro" id="IPR052900">
    <property type="entry name" value="Phospholipid_Metab_Enz"/>
</dbReference>
<dbReference type="PANTHER" id="PTHR43606">
    <property type="entry name" value="PHOSPHATASE, PUTATIVE (AFU_ORTHOLOGUE AFUA_6G08710)-RELATED"/>
    <property type="match status" value="1"/>
</dbReference>
<dbReference type="SUPFAM" id="SSF56300">
    <property type="entry name" value="Metallo-dependent phosphatases"/>
    <property type="match status" value="1"/>
</dbReference>
<evidence type="ECO:0000313" key="3">
    <source>
        <dbReference type="EMBL" id="PTB94424.1"/>
    </source>
</evidence>
<dbReference type="Proteomes" id="UP000240608">
    <property type="component" value="Unassembled WGS sequence"/>
</dbReference>
<dbReference type="InterPro" id="IPR029052">
    <property type="entry name" value="Metallo-depent_PP-like"/>
</dbReference>
<accession>A0A2T4DKT0</accession>
<dbReference type="CDD" id="cd07389">
    <property type="entry name" value="MPP_PhoD"/>
    <property type="match status" value="1"/>
</dbReference>
<feature type="domain" description="PhoD-like phosphatase metallophosphatase" evidence="1">
    <location>
        <begin position="158"/>
        <end position="556"/>
    </location>
</feature>
<dbReference type="InterPro" id="IPR032093">
    <property type="entry name" value="PhoD_N"/>
</dbReference>
<organism evidence="3 4">
    <name type="scientific">Marivirga lumbricoides</name>
    <dbReference type="NCBI Taxonomy" id="1046115"/>
    <lineage>
        <taxon>Bacteria</taxon>
        <taxon>Pseudomonadati</taxon>
        <taxon>Bacteroidota</taxon>
        <taxon>Cytophagia</taxon>
        <taxon>Cytophagales</taxon>
        <taxon>Marivirgaceae</taxon>
        <taxon>Marivirga</taxon>
    </lineage>
</organism>
<dbReference type="InterPro" id="IPR018946">
    <property type="entry name" value="PhoD-like_MPP"/>
</dbReference>
<comment type="caution">
    <text evidence="3">The sequence shown here is derived from an EMBL/GenBank/DDBJ whole genome shotgun (WGS) entry which is preliminary data.</text>
</comment>
<evidence type="ECO:0000259" key="2">
    <source>
        <dbReference type="Pfam" id="PF16655"/>
    </source>
</evidence>
<feature type="domain" description="Phospholipase D N-terminal" evidence="2">
    <location>
        <begin position="54"/>
        <end position="146"/>
    </location>
</feature>
<dbReference type="EMBL" id="PYVU01000132">
    <property type="protein sequence ID" value="PTB94424.1"/>
    <property type="molecule type" value="Genomic_DNA"/>
</dbReference>
<name>A0A2T4DKT0_9BACT</name>
<gene>
    <name evidence="3" type="ORF">C9994_12160</name>
</gene>